<proteinExistence type="predicted"/>
<sequence length="61" mass="7406">MSKKQLRRRAYLLYRLRKQGIRCLTRCRTIFYLYGEDPKSVPQICSLISEFHFHVQFEIPA</sequence>
<evidence type="ECO:0000313" key="2">
    <source>
        <dbReference type="Proteomes" id="UP000196587"/>
    </source>
</evidence>
<accession>A0A1Y4JU54</accession>
<dbReference type="EMBL" id="NFKE01000003">
    <property type="protein sequence ID" value="OUP35266.1"/>
    <property type="molecule type" value="Genomic_DNA"/>
</dbReference>
<protein>
    <submittedName>
        <fullName evidence="1">Uncharacterized protein</fullName>
    </submittedName>
</protein>
<name>A0A1Y4JU54_9BACE</name>
<gene>
    <name evidence="1" type="ORF">B5F24_04640</name>
</gene>
<organism evidence="1 2">
    <name type="scientific">Bacteroides clarus</name>
    <dbReference type="NCBI Taxonomy" id="626929"/>
    <lineage>
        <taxon>Bacteria</taxon>
        <taxon>Pseudomonadati</taxon>
        <taxon>Bacteroidota</taxon>
        <taxon>Bacteroidia</taxon>
        <taxon>Bacteroidales</taxon>
        <taxon>Bacteroidaceae</taxon>
        <taxon>Bacteroides</taxon>
    </lineage>
</organism>
<dbReference type="Proteomes" id="UP000196587">
    <property type="component" value="Unassembled WGS sequence"/>
</dbReference>
<evidence type="ECO:0000313" key="1">
    <source>
        <dbReference type="EMBL" id="OUP35266.1"/>
    </source>
</evidence>
<reference evidence="2" key="1">
    <citation type="submission" date="2017-04" db="EMBL/GenBank/DDBJ databases">
        <title>Function of individual gut microbiota members based on whole genome sequencing of pure cultures obtained from chicken caecum.</title>
        <authorList>
            <person name="Medvecky M."/>
            <person name="Cejkova D."/>
            <person name="Polansky O."/>
            <person name="Karasova D."/>
            <person name="Kubasova T."/>
            <person name="Cizek A."/>
            <person name="Rychlik I."/>
        </authorList>
    </citation>
    <scope>NUCLEOTIDE SEQUENCE [LARGE SCALE GENOMIC DNA]</scope>
    <source>
        <strain evidence="2">An189</strain>
    </source>
</reference>
<comment type="caution">
    <text evidence="1">The sequence shown here is derived from an EMBL/GenBank/DDBJ whole genome shotgun (WGS) entry which is preliminary data.</text>
</comment>
<dbReference type="AlphaFoldDB" id="A0A1Y4JU54"/>